<proteinExistence type="predicted"/>
<gene>
    <name evidence="2" type="ORF">CRG98_024917</name>
</gene>
<accession>A0A2I0JEQ5</accession>
<evidence type="ECO:0000256" key="1">
    <source>
        <dbReference type="SAM" id="Phobius"/>
    </source>
</evidence>
<keyword evidence="1" id="KW-1133">Transmembrane helix</keyword>
<keyword evidence="1" id="KW-0472">Membrane</keyword>
<organism evidence="2 3">
    <name type="scientific">Punica granatum</name>
    <name type="common">Pomegranate</name>
    <dbReference type="NCBI Taxonomy" id="22663"/>
    <lineage>
        <taxon>Eukaryota</taxon>
        <taxon>Viridiplantae</taxon>
        <taxon>Streptophyta</taxon>
        <taxon>Embryophyta</taxon>
        <taxon>Tracheophyta</taxon>
        <taxon>Spermatophyta</taxon>
        <taxon>Magnoliopsida</taxon>
        <taxon>eudicotyledons</taxon>
        <taxon>Gunneridae</taxon>
        <taxon>Pentapetalae</taxon>
        <taxon>rosids</taxon>
        <taxon>malvids</taxon>
        <taxon>Myrtales</taxon>
        <taxon>Lythraceae</taxon>
        <taxon>Punica</taxon>
    </lineage>
</organism>
<dbReference type="Proteomes" id="UP000233551">
    <property type="component" value="Unassembled WGS sequence"/>
</dbReference>
<evidence type="ECO:0000313" key="2">
    <source>
        <dbReference type="EMBL" id="PKI54717.1"/>
    </source>
</evidence>
<feature type="transmembrane region" description="Helical" evidence="1">
    <location>
        <begin position="20"/>
        <end position="37"/>
    </location>
</feature>
<evidence type="ECO:0000313" key="3">
    <source>
        <dbReference type="Proteomes" id="UP000233551"/>
    </source>
</evidence>
<dbReference type="AlphaFoldDB" id="A0A2I0JEQ5"/>
<protein>
    <submittedName>
        <fullName evidence="2">Uncharacterized protein</fullName>
    </submittedName>
</protein>
<dbReference type="EMBL" id="PGOL01001773">
    <property type="protein sequence ID" value="PKI54717.1"/>
    <property type="molecule type" value="Genomic_DNA"/>
</dbReference>
<sequence>MVMNLEEPYTWVFGGVGKFGFHTAQIWFCFTVNLFGLRRLFDDSHALSTVFR</sequence>
<reference evidence="2 3" key="1">
    <citation type="submission" date="2017-11" db="EMBL/GenBank/DDBJ databases">
        <title>De-novo sequencing of pomegranate (Punica granatum L.) genome.</title>
        <authorList>
            <person name="Akparov Z."/>
            <person name="Amiraslanov A."/>
            <person name="Hajiyeva S."/>
            <person name="Abbasov M."/>
            <person name="Kaur K."/>
            <person name="Hamwieh A."/>
            <person name="Solovyev V."/>
            <person name="Salamov A."/>
            <person name="Braich B."/>
            <person name="Kosarev P."/>
            <person name="Mahmoud A."/>
            <person name="Hajiyev E."/>
            <person name="Babayeva S."/>
            <person name="Izzatullayeva V."/>
            <person name="Mammadov A."/>
            <person name="Mammadov A."/>
            <person name="Sharifova S."/>
            <person name="Ojaghi J."/>
            <person name="Eynullazada K."/>
            <person name="Bayramov B."/>
            <person name="Abdulazimova A."/>
            <person name="Shahmuradov I."/>
        </authorList>
    </citation>
    <scope>NUCLEOTIDE SEQUENCE [LARGE SCALE GENOMIC DNA]</scope>
    <source>
        <strain evidence="3">cv. AG2017</strain>
        <tissue evidence="2">Leaf</tissue>
    </source>
</reference>
<name>A0A2I0JEQ5_PUNGR</name>
<keyword evidence="3" id="KW-1185">Reference proteome</keyword>
<keyword evidence="1" id="KW-0812">Transmembrane</keyword>
<comment type="caution">
    <text evidence="2">The sequence shown here is derived from an EMBL/GenBank/DDBJ whole genome shotgun (WGS) entry which is preliminary data.</text>
</comment>